<dbReference type="HOGENOM" id="CLU_059118_3_0_1"/>
<gene>
    <name evidence="1" type="ORF">F443_09230</name>
</gene>
<keyword evidence="2" id="KW-1185">Reference proteome</keyword>
<dbReference type="EMBL" id="ANIZ01001578">
    <property type="protein sequence ID" value="ETI46394.1"/>
    <property type="molecule type" value="Genomic_DNA"/>
</dbReference>
<evidence type="ECO:0008006" key="3">
    <source>
        <dbReference type="Google" id="ProtNLM"/>
    </source>
</evidence>
<accession>V9F4H8</accession>
<dbReference type="AlphaFoldDB" id="V9F4H8"/>
<organism evidence="1 2">
    <name type="scientific">Phytophthora nicotianae P1569</name>
    <dbReference type="NCBI Taxonomy" id="1317065"/>
    <lineage>
        <taxon>Eukaryota</taxon>
        <taxon>Sar</taxon>
        <taxon>Stramenopiles</taxon>
        <taxon>Oomycota</taxon>
        <taxon>Peronosporomycetes</taxon>
        <taxon>Peronosporales</taxon>
        <taxon>Peronosporaceae</taxon>
        <taxon>Phytophthora</taxon>
    </lineage>
</organism>
<proteinExistence type="predicted"/>
<dbReference type="eggNOG" id="ENOG502RRZQ">
    <property type="taxonomic scope" value="Eukaryota"/>
</dbReference>
<comment type="caution">
    <text evidence="1">The sequence shown here is derived from an EMBL/GenBank/DDBJ whole genome shotgun (WGS) entry which is preliminary data.</text>
</comment>
<dbReference type="Proteomes" id="UP000018721">
    <property type="component" value="Unassembled WGS sequence"/>
</dbReference>
<protein>
    <recommendedName>
        <fullName evidence="3">DDE-1 domain-containing protein</fullName>
    </recommendedName>
</protein>
<sequence>MATVRYVLQQECCTKVEFVPSGITGITQPMNVAVMKDPRIESLYLQHHIDNDFPITPKEKRALISRNLADAWSAIPEEVIVKGFVRAGIVPVGPRDATGRFRVHGVGSTEAPVVCDEGDKRRQMTSMKLQKCSGRRFYRRLWRKSCVQVYNAGQTVNYEFIPKQTISERGVKTV</sequence>
<evidence type="ECO:0000313" key="1">
    <source>
        <dbReference type="EMBL" id="ETI46394.1"/>
    </source>
</evidence>
<reference evidence="1 2" key="1">
    <citation type="submission" date="2013-11" db="EMBL/GenBank/DDBJ databases">
        <title>The Genome Sequence of Phytophthora parasitica P1569.</title>
        <authorList>
            <consortium name="The Broad Institute Genomics Platform"/>
            <person name="Russ C."/>
            <person name="Tyler B."/>
            <person name="Panabieres F."/>
            <person name="Shan W."/>
            <person name="Tripathy S."/>
            <person name="Grunwald N."/>
            <person name="Machado M."/>
            <person name="Johnson C.S."/>
            <person name="Arredondo F."/>
            <person name="Hong C."/>
            <person name="Coffey M."/>
            <person name="Young S.K."/>
            <person name="Zeng Q."/>
            <person name="Gargeya S."/>
            <person name="Fitzgerald M."/>
            <person name="Abouelleil A."/>
            <person name="Alvarado L."/>
            <person name="Chapman S.B."/>
            <person name="Gainer-Dewar J."/>
            <person name="Goldberg J."/>
            <person name="Griggs A."/>
            <person name="Gujja S."/>
            <person name="Hansen M."/>
            <person name="Howarth C."/>
            <person name="Imamovic A."/>
            <person name="Ireland A."/>
            <person name="Larimer J."/>
            <person name="McCowan C."/>
            <person name="Murphy C."/>
            <person name="Pearson M."/>
            <person name="Poon T.W."/>
            <person name="Priest M."/>
            <person name="Roberts A."/>
            <person name="Saif S."/>
            <person name="Shea T."/>
            <person name="Sykes S."/>
            <person name="Wortman J."/>
            <person name="Nusbaum C."/>
            <person name="Birren B."/>
        </authorList>
    </citation>
    <scope>NUCLEOTIDE SEQUENCE [LARGE SCALE GENOMIC DNA]</scope>
    <source>
        <strain evidence="1 2">P1569</strain>
    </source>
</reference>
<name>V9F4H8_PHYNI</name>
<dbReference type="OrthoDB" id="108652at2759"/>
<evidence type="ECO:0000313" key="2">
    <source>
        <dbReference type="Proteomes" id="UP000018721"/>
    </source>
</evidence>